<comment type="catalytic activity">
    <reaction evidence="1">
        <text>ATP + protein L-histidine = ADP + protein N-phospho-L-histidine.</text>
        <dbReference type="EC" id="2.7.13.3"/>
    </reaction>
</comment>
<comment type="caution">
    <text evidence="8">The sequence shown here is derived from an EMBL/GenBank/DDBJ whole genome shotgun (WGS) entry which is preliminary data.</text>
</comment>
<dbReference type="PANTHER" id="PTHR43547:SF2">
    <property type="entry name" value="HYBRID SIGNAL TRANSDUCTION HISTIDINE KINASE C"/>
    <property type="match status" value="1"/>
</dbReference>
<dbReference type="Gene3D" id="3.40.50.2300">
    <property type="match status" value="1"/>
</dbReference>
<dbReference type="Proteomes" id="UP000484015">
    <property type="component" value="Unassembled WGS sequence"/>
</dbReference>
<dbReference type="GO" id="GO:0000155">
    <property type="term" value="F:phosphorelay sensor kinase activity"/>
    <property type="evidence" value="ECO:0007669"/>
    <property type="project" value="InterPro"/>
</dbReference>
<feature type="domain" description="Histidine kinase" evidence="6">
    <location>
        <begin position="180"/>
        <end position="412"/>
    </location>
</feature>
<proteinExistence type="predicted"/>
<dbReference type="SUPFAM" id="SSF52172">
    <property type="entry name" value="CheY-like"/>
    <property type="match status" value="1"/>
</dbReference>
<dbReference type="PROSITE" id="PS50110">
    <property type="entry name" value="RESPONSE_REGULATORY"/>
    <property type="match status" value="1"/>
</dbReference>
<dbReference type="InterPro" id="IPR005467">
    <property type="entry name" value="His_kinase_dom"/>
</dbReference>
<dbReference type="InterPro" id="IPR004358">
    <property type="entry name" value="Sig_transdc_His_kin-like_C"/>
</dbReference>
<dbReference type="InterPro" id="IPR003661">
    <property type="entry name" value="HisK_dim/P_dom"/>
</dbReference>
<dbReference type="Gene3D" id="3.30.565.10">
    <property type="entry name" value="Histidine kinase-like ATPase, C-terminal domain"/>
    <property type="match status" value="1"/>
</dbReference>
<dbReference type="InterPro" id="IPR036097">
    <property type="entry name" value="HisK_dim/P_sf"/>
</dbReference>
<sequence length="424" mass="46225">MGDRMADTFNVLIADDNPGNRATLRALLSRLPACTVVEAGSGEAALLKTVETSIHLILLDMHMPGMDGFETARRLQMTERTRTIPVVFITAGYRADEFAAHGYAMGAADYLVKPIEDNLLLNRVRQYQHLHERELTLERCTSGLEASNVELRQALERLHMAQDKLVQSEKLAALGAIVAAVAHELNTPIGNCMTVASTLDDKIVEFERALADGSGVKRSQLQDYLAVSRTATQLMLRGLGRTADLVDSFKQVAVDHTSSQRRRFDLKQNIDSIVALMYAGLRKTPYRITMDIPEGIGMESYPGPIDQIISNLINNSVVHGFAGRSHGEILIRAETEGEYVRLMHSDDGCGMSDDVRQQVFDPFFTTRLGKGSSGLGMNICYNLVTGLLGGSIEVRNNAGCGSLFVVQLPKVAPAMAAAAPLVHA</sequence>
<evidence type="ECO:0000259" key="7">
    <source>
        <dbReference type="PROSITE" id="PS50110"/>
    </source>
</evidence>
<reference evidence="8 9" key="1">
    <citation type="submission" date="2019-11" db="EMBL/GenBank/DDBJ databases">
        <title>Type strains purchased from KCTC, JCM and DSMZ.</title>
        <authorList>
            <person name="Lu H."/>
        </authorList>
    </citation>
    <scope>NUCLEOTIDE SEQUENCE [LARGE SCALE GENOMIC DNA]</scope>
    <source>
        <strain evidence="8 9">KCTC 42409</strain>
    </source>
</reference>
<feature type="domain" description="Response regulatory" evidence="7">
    <location>
        <begin position="10"/>
        <end position="128"/>
    </location>
</feature>
<dbReference type="InterPro" id="IPR001789">
    <property type="entry name" value="Sig_transdc_resp-reg_receiver"/>
</dbReference>
<keyword evidence="5" id="KW-0175">Coiled coil</keyword>
<dbReference type="SUPFAM" id="SSF55874">
    <property type="entry name" value="ATPase domain of HSP90 chaperone/DNA topoisomerase II/histidine kinase"/>
    <property type="match status" value="1"/>
</dbReference>
<dbReference type="PROSITE" id="PS50109">
    <property type="entry name" value="HIS_KIN"/>
    <property type="match status" value="1"/>
</dbReference>
<dbReference type="EMBL" id="WNLA01000030">
    <property type="protein sequence ID" value="MTW05806.1"/>
    <property type="molecule type" value="Genomic_DNA"/>
</dbReference>
<dbReference type="OrthoDB" id="9812260at2"/>
<dbReference type="Pfam" id="PF02518">
    <property type="entry name" value="HATPase_c"/>
    <property type="match status" value="1"/>
</dbReference>
<dbReference type="SMART" id="SM00448">
    <property type="entry name" value="REC"/>
    <property type="match status" value="1"/>
</dbReference>
<dbReference type="PRINTS" id="PR00344">
    <property type="entry name" value="BCTRLSENSOR"/>
</dbReference>
<dbReference type="PANTHER" id="PTHR43547">
    <property type="entry name" value="TWO-COMPONENT HISTIDINE KINASE"/>
    <property type="match status" value="1"/>
</dbReference>
<evidence type="ECO:0000313" key="9">
    <source>
        <dbReference type="Proteomes" id="UP000484015"/>
    </source>
</evidence>
<evidence type="ECO:0000256" key="4">
    <source>
        <dbReference type="PROSITE-ProRule" id="PRU00169"/>
    </source>
</evidence>
<keyword evidence="3 4" id="KW-0597">Phosphoprotein</keyword>
<dbReference type="Pfam" id="PF00072">
    <property type="entry name" value="Response_reg"/>
    <property type="match status" value="1"/>
</dbReference>
<evidence type="ECO:0000256" key="3">
    <source>
        <dbReference type="ARBA" id="ARBA00022553"/>
    </source>
</evidence>
<feature type="modified residue" description="4-aspartylphosphate" evidence="4">
    <location>
        <position position="60"/>
    </location>
</feature>
<dbReference type="SUPFAM" id="SSF47384">
    <property type="entry name" value="Homodimeric domain of signal transducing histidine kinase"/>
    <property type="match status" value="1"/>
</dbReference>
<evidence type="ECO:0000256" key="2">
    <source>
        <dbReference type="ARBA" id="ARBA00012438"/>
    </source>
</evidence>
<dbReference type="InterPro" id="IPR011006">
    <property type="entry name" value="CheY-like_superfamily"/>
</dbReference>
<organism evidence="8 9">
    <name type="scientific">Pseudoduganella ginsengisoli</name>
    <dbReference type="NCBI Taxonomy" id="1462440"/>
    <lineage>
        <taxon>Bacteria</taxon>
        <taxon>Pseudomonadati</taxon>
        <taxon>Pseudomonadota</taxon>
        <taxon>Betaproteobacteria</taxon>
        <taxon>Burkholderiales</taxon>
        <taxon>Oxalobacteraceae</taxon>
        <taxon>Telluria group</taxon>
        <taxon>Pseudoduganella</taxon>
    </lineage>
</organism>
<evidence type="ECO:0000313" key="8">
    <source>
        <dbReference type="EMBL" id="MTW05806.1"/>
    </source>
</evidence>
<dbReference type="InterPro" id="IPR036890">
    <property type="entry name" value="HATPase_C_sf"/>
</dbReference>
<accession>A0A6L6Q8P1</accession>
<dbReference type="CDD" id="cd00082">
    <property type="entry name" value="HisKA"/>
    <property type="match status" value="1"/>
</dbReference>
<evidence type="ECO:0000259" key="6">
    <source>
        <dbReference type="PROSITE" id="PS50109"/>
    </source>
</evidence>
<dbReference type="EC" id="2.7.13.3" evidence="2"/>
<evidence type="ECO:0000256" key="1">
    <source>
        <dbReference type="ARBA" id="ARBA00000085"/>
    </source>
</evidence>
<evidence type="ECO:0000256" key="5">
    <source>
        <dbReference type="SAM" id="Coils"/>
    </source>
</evidence>
<dbReference type="SMART" id="SM00387">
    <property type="entry name" value="HATPase_c"/>
    <property type="match status" value="1"/>
</dbReference>
<dbReference type="AlphaFoldDB" id="A0A6L6Q8P1"/>
<protein>
    <recommendedName>
        <fullName evidence="2">histidine kinase</fullName>
        <ecNumber evidence="2">2.7.13.3</ecNumber>
    </recommendedName>
</protein>
<keyword evidence="9" id="KW-1185">Reference proteome</keyword>
<dbReference type="InterPro" id="IPR003594">
    <property type="entry name" value="HATPase_dom"/>
</dbReference>
<gene>
    <name evidence="8" type="ORF">GM668_27385</name>
</gene>
<name>A0A6L6Q8P1_9BURK</name>
<feature type="coiled-coil region" evidence="5">
    <location>
        <begin position="144"/>
        <end position="171"/>
    </location>
</feature>
<dbReference type="Gene3D" id="1.10.287.130">
    <property type="match status" value="1"/>
</dbReference>